<gene>
    <name evidence="1" type="ORF">DYBT9275_00407</name>
</gene>
<evidence type="ECO:0000313" key="1">
    <source>
        <dbReference type="EMBL" id="CAG4989913.1"/>
    </source>
</evidence>
<name>A0A916J7D4_9BACT</name>
<dbReference type="EMBL" id="CAJRAF010000001">
    <property type="protein sequence ID" value="CAG4989913.1"/>
    <property type="molecule type" value="Genomic_DNA"/>
</dbReference>
<dbReference type="Proteomes" id="UP000680038">
    <property type="component" value="Unassembled WGS sequence"/>
</dbReference>
<comment type="caution">
    <text evidence="1">The sequence shown here is derived from an EMBL/GenBank/DDBJ whole genome shotgun (WGS) entry which is preliminary data.</text>
</comment>
<dbReference type="AlphaFoldDB" id="A0A916J7D4"/>
<proteinExistence type="predicted"/>
<evidence type="ECO:0000313" key="2">
    <source>
        <dbReference type="Proteomes" id="UP000680038"/>
    </source>
</evidence>
<sequence length="54" mass="5837">MFSMRNLLISALLFSAGKFVQVSHVITGPYFLAAPTQASSFSIHFTGKSAETDI</sequence>
<protein>
    <submittedName>
        <fullName evidence="1">Uncharacterized protein</fullName>
    </submittedName>
</protein>
<accession>A0A916J7D4</accession>
<organism evidence="1 2">
    <name type="scientific">Dyadobacter helix</name>
    <dbReference type="NCBI Taxonomy" id="2822344"/>
    <lineage>
        <taxon>Bacteria</taxon>
        <taxon>Pseudomonadati</taxon>
        <taxon>Bacteroidota</taxon>
        <taxon>Cytophagia</taxon>
        <taxon>Cytophagales</taxon>
        <taxon>Spirosomataceae</taxon>
        <taxon>Dyadobacter</taxon>
    </lineage>
</organism>
<keyword evidence="2" id="KW-1185">Reference proteome</keyword>
<reference evidence="1" key="1">
    <citation type="submission" date="2021-04" db="EMBL/GenBank/DDBJ databases">
        <authorList>
            <person name="Rodrigo-Torres L."/>
            <person name="Arahal R. D."/>
            <person name="Lucena T."/>
        </authorList>
    </citation>
    <scope>NUCLEOTIDE SEQUENCE</scope>
    <source>
        <strain evidence="1">CECT 9275</strain>
    </source>
</reference>